<reference evidence="3" key="1">
    <citation type="submission" date="2015-09" db="EMBL/GenBank/DDBJ databases">
        <authorList>
            <person name="Bertelli C."/>
        </authorList>
    </citation>
    <scope>NUCLEOTIDE SEQUENCE [LARGE SCALE GENOMIC DNA]</scope>
    <source>
        <strain evidence="3">KNic</strain>
    </source>
</reference>
<evidence type="ECO:0000256" key="1">
    <source>
        <dbReference type="SAM" id="SignalP"/>
    </source>
</evidence>
<feature type="chain" id="PRO_5006855784" evidence="1">
    <location>
        <begin position="20"/>
        <end position="337"/>
    </location>
</feature>
<dbReference type="RefSeq" id="WP_059060535.1">
    <property type="nucleotide sequence ID" value="NZ_LN879502.1"/>
</dbReference>
<dbReference type="Proteomes" id="UP000069902">
    <property type="component" value="Chromosome cPNK"/>
</dbReference>
<dbReference type="EMBL" id="LN879502">
    <property type="protein sequence ID" value="CUI16508.1"/>
    <property type="molecule type" value="Genomic_DNA"/>
</dbReference>
<dbReference type="Gene3D" id="3.40.50.2300">
    <property type="match status" value="2"/>
</dbReference>
<evidence type="ECO:0000313" key="3">
    <source>
        <dbReference type="Proteomes" id="UP000069902"/>
    </source>
</evidence>
<accession>A0A0U5CP63</accession>
<dbReference type="AlphaFoldDB" id="A0A0U5CP63"/>
<sequence>MKKSLIIICLLLGLSFAIAEFFQDKSIDSDTDATTNQKLFRVAILTPVTHPSLEQIQQGFCETLTHNGIDRYQFTVYNAQGSQTLMRSELEEMSSKRYDLIFAIGTQAAKMSKEVLTKKHQTTPLVFAAVPNPEEHHLVQSESTPNGFVTGISEITDYSKQMDLLAHLKPDLKSVLLVYDPTNAGLDRDRIIVENKLSTMGIRLIPIEVFKTNEIKQKVSPFIHEVDVVMTLKDNTVVAGLETLVKLCHTTQTLLMASDLDSPLKGAAIGFGVKEYDFGVEAAKKARLILHDGLSPHQIPVTAVDQFKLKFNTLSMAQQGLPLDPFLHYLIENGEGI</sequence>
<dbReference type="KEGG" id="pnl:PNK_0883"/>
<proteinExistence type="predicted"/>
<dbReference type="CDD" id="cd06325">
    <property type="entry name" value="PBP1_ABC_unchar_transporter"/>
    <property type="match status" value="1"/>
</dbReference>
<dbReference type="PATRIC" id="fig|389348.3.peg.968"/>
<evidence type="ECO:0000313" key="2">
    <source>
        <dbReference type="EMBL" id="CUI16508.1"/>
    </source>
</evidence>
<dbReference type="InterPro" id="IPR007487">
    <property type="entry name" value="ABC_transpt-TYRBP-like"/>
</dbReference>
<organism evidence="2 3">
    <name type="scientific">Candidatus Protochlamydia naegleriophila</name>
    <dbReference type="NCBI Taxonomy" id="389348"/>
    <lineage>
        <taxon>Bacteria</taxon>
        <taxon>Pseudomonadati</taxon>
        <taxon>Chlamydiota</taxon>
        <taxon>Chlamydiia</taxon>
        <taxon>Parachlamydiales</taxon>
        <taxon>Parachlamydiaceae</taxon>
        <taxon>Candidatus Protochlamydia</taxon>
    </lineage>
</organism>
<feature type="signal peptide" evidence="1">
    <location>
        <begin position="1"/>
        <end position="19"/>
    </location>
</feature>
<dbReference type="STRING" id="389348.PNK_0883"/>
<gene>
    <name evidence="2" type="ORF">PNK_0883</name>
</gene>
<keyword evidence="3" id="KW-1185">Reference proteome</keyword>
<name>A0A0U5CP63_9BACT</name>
<keyword evidence="1" id="KW-0732">Signal</keyword>
<dbReference type="PANTHER" id="PTHR35271:SF1">
    <property type="entry name" value="ABC TRANSPORTER, SUBSTRATE-BINDING LIPOPROTEIN"/>
    <property type="match status" value="1"/>
</dbReference>
<dbReference type="Pfam" id="PF04392">
    <property type="entry name" value="ABC_sub_bind"/>
    <property type="match status" value="1"/>
</dbReference>
<protein>
    <submittedName>
        <fullName evidence="2">ABC-type transporter, substrate binding protein</fullName>
    </submittedName>
</protein>
<dbReference type="InParanoid" id="A0A0U5CP63"/>
<dbReference type="PANTHER" id="PTHR35271">
    <property type="entry name" value="ABC TRANSPORTER, SUBSTRATE-BINDING LIPOPROTEIN-RELATED"/>
    <property type="match status" value="1"/>
</dbReference>